<dbReference type="Proteomes" id="UP000663720">
    <property type="component" value="Chromosome"/>
</dbReference>
<evidence type="ECO:0000256" key="4">
    <source>
        <dbReference type="ARBA" id="ARBA00022801"/>
    </source>
</evidence>
<evidence type="ECO:0000256" key="1">
    <source>
        <dbReference type="ARBA" id="ARBA00001968"/>
    </source>
</evidence>
<evidence type="ECO:0000259" key="7">
    <source>
        <dbReference type="Pfam" id="PF08340"/>
    </source>
</evidence>
<keyword evidence="9" id="KW-1185">Reference proteome</keyword>
<dbReference type="InterPro" id="IPR013551">
    <property type="entry name" value="YicC-like_C"/>
</dbReference>
<dbReference type="AlphaFoldDB" id="A0A975GH30"/>
<reference evidence="8" key="1">
    <citation type="journal article" date="2021" name="Microb. Physiol.">
        <title>Proteogenomic Insights into the Physiology of Marine, Sulfate-Reducing, Filamentous Desulfonema limicola and Desulfonema magnum.</title>
        <authorList>
            <person name="Schnaars V."/>
            <person name="Wohlbrand L."/>
            <person name="Scheve S."/>
            <person name="Hinrichs C."/>
            <person name="Reinhardt R."/>
            <person name="Rabus R."/>
        </authorList>
    </citation>
    <scope>NUCLEOTIDE SEQUENCE</scope>
    <source>
        <strain evidence="8">5ac10</strain>
    </source>
</reference>
<dbReference type="InterPro" id="IPR005229">
    <property type="entry name" value="YicC/YloC-like"/>
</dbReference>
<evidence type="ECO:0000313" key="8">
    <source>
        <dbReference type="EMBL" id="QTA80970.1"/>
    </source>
</evidence>
<comment type="cofactor">
    <cofactor evidence="1">
        <name>a divalent metal cation</name>
        <dbReference type="ChEBI" id="CHEBI:60240"/>
    </cofactor>
</comment>
<dbReference type="PANTHER" id="PTHR30636:SF3">
    <property type="entry name" value="UPF0701 PROTEIN YICC"/>
    <property type="match status" value="1"/>
</dbReference>
<protein>
    <submittedName>
        <fullName evidence="8">YicC family protein, DUF1732</fullName>
    </submittedName>
</protein>
<dbReference type="InterPro" id="IPR013527">
    <property type="entry name" value="YicC-like_N"/>
</dbReference>
<dbReference type="PANTHER" id="PTHR30636">
    <property type="entry name" value="UPF0701 PROTEIN YICC"/>
    <property type="match status" value="1"/>
</dbReference>
<dbReference type="Pfam" id="PF08340">
    <property type="entry name" value="YicC-like_C"/>
    <property type="match status" value="1"/>
</dbReference>
<keyword evidence="4" id="KW-0378">Hydrolase</keyword>
<gene>
    <name evidence="8" type="ORF">dnl_32880</name>
</gene>
<sequence>MIKSMTAFSRAEKTQSNLTAIIEIRSYNSRYLDVTLRIAQSYLSLENKIKGLISEKISRGRVEVKIQIQDSSEETCKFEVDEIKAKAYYKALTDLKNMFDINTQIPLEIISNVSGIIKSAEIEKNADSAWLLISGCMNEALEALDSMRKIEGDYLEKDFENRLNEIETAIYDIEKGSDGLLSHYQEKLTARITSLTNGIIEIDPDRTAQEAAFLADKSDISEEIVRARSHVEQFRSIMKSDEPGGRKLNFLLQEFNREFNTIGSKTGNTDISHIIVKLKSEIEKIREQVQNVE</sequence>
<dbReference type="RefSeq" id="WP_207687057.1">
    <property type="nucleotide sequence ID" value="NZ_CP061799.1"/>
</dbReference>
<evidence type="ECO:0000259" key="6">
    <source>
        <dbReference type="Pfam" id="PF03755"/>
    </source>
</evidence>
<keyword evidence="3" id="KW-0255">Endonuclease</keyword>
<comment type="similarity">
    <text evidence="5">Belongs to the YicC/YloC family.</text>
</comment>
<dbReference type="Pfam" id="PF03755">
    <property type="entry name" value="YicC-like_N"/>
    <property type="match status" value="1"/>
</dbReference>
<name>A0A975GH30_9BACT</name>
<dbReference type="KEGG" id="dli:dnl_32880"/>
<evidence type="ECO:0000256" key="3">
    <source>
        <dbReference type="ARBA" id="ARBA00022759"/>
    </source>
</evidence>
<proteinExistence type="inferred from homology"/>
<feature type="domain" description="Endoribonuclease YicC-like C-terminal" evidence="7">
    <location>
        <begin position="174"/>
        <end position="293"/>
    </location>
</feature>
<feature type="domain" description="Endoribonuclease YicC-like N-terminal" evidence="6">
    <location>
        <begin position="2"/>
        <end position="156"/>
    </location>
</feature>
<accession>A0A975GH30</accession>
<evidence type="ECO:0000256" key="2">
    <source>
        <dbReference type="ARBA" id="ARBA00022722"/>
    </source>
</evidence>
<dbReference type="EMBL" id="CP061799">
    <property type="protein sequence ID" value="QTA80970.1"/>
    <property type="molecule type" value="Genomic_DNA"/>
</dbReference>
<keyword evidence="2" id="KW-0540">Nuclease</keyword>
<dbReference type="GO" id="GO:0016787">
    <property type="term" value="F:hydrolase activity"/>
    <property type="evidence" value="ECO:0007669"/>
    <property type="project" value="UniProtKB-KW"/>
</dbReference>
<dbReference type="GO" id="GO:0004521">
    <property type="term" value="F:RNA endonuclease activity"/>
    <property type="evidence" value="ECO:0007669"/>
    <property type="project" value="InterPro"/>
</dbReference>
<evidence type="ECO:0000256" key="5">
    <source>
        <dbReference type="ARBA" id="ARBA00035648"/>
    </source>
</evidence>
<organism evidence="8 9">
    <name type="scientific">Desulfonema limicola</name>
    <dbReference type="NCBI Taxonomy" id="45656"/>
    <lineage>
        <taxon>Bacteria</taxon>
        <taxon>Pseudomonadati</taxon>
        <taxon>Thermodesulfobacteriota</taxon>
        <taxon>Desulfobacteria</taxon>
        <taxon>Desulfobacterales</taxon>
        <taxon>Desulfococcaceae</taxon>
        <taxon>Desulfonema</taxon>
    </lineage>
</organism>
<evidence type="ECO:0000313" key="9">
    <source>
        <dbReference type="Proteomes" id="UP000663720"/>
    </source>
</evidence>
<dbReference type="NCBIfam" id="TIGR00255">
    <property type="entry name" value="YicC/YloC family endoribonuclease"/>
    <property type="match status" value="1"/>
</dbReference>